<evidence type="ECO:0000256" key="3">
    <source>
        <dbReference type="ARBA" id="ARBA00022729"/>
    </source>
</evidence>
<name>A0AAF0WTD3_DAUCS</name>
<evidence type="ECO:0000259" key="7">
    <source>
        <dbReference type="PROSITE" id="PS50836"/>
    </source>
</evidence>
<dbReference type="Proteomes" id="UP000077755">
    <property type="component" value="Chromosome 3"/>
</dbReference>
<dbReference type="PROSITE" id="PS50836">
    <property type="entry name" value="DOMON"/>
    <property type="match status" value="1"/>
</dbReference>
<feature type="signal peptide" evidence="6">
    <location>
        <begin position="1"/>
        <end position="23"/>
    </location>
</feature>
<dbReference type="KEGG" id="dcr:108212986"/>
<feature type="domain" description="DOMON" evidence="7">
    <location>
        <begin position="47"/>
        <end position="159"/>
    </location>
</feature>
<dbReference type="AlphaFoldDB" id="A0AAF0WTD3"/>
<protein>
    <recommendedName>
        <fullName evidence="7">DOMON domain-containing protein</fullName>
    </recommendedName>
</protein>
<dbReference type="PANTHER" id="PTHR23130">
    <property type="entry name" value="CYTOCHROME B561 AND DOMON DOMAIN-CONTAINING PROTEIN"/>
    <property type="match status" value="1"/>
</dbReference>
<proteinExistence type="predicted"/>
<dbReference type="Pfam" id="PF04526">
    <property type="entry name" value="DUF568"/>
    <property type="match status" value="1"/>
</dbReference>
<evidence type="ECO:0000256" key="6">
    <source>
        <dbReference type="SAM" id="SignalP"/>
    </source>
</evidence>
<feature type="chain" id="PRO_5042298020" description="DOMON domain-containing protein" evidence="6">
    <location>
        <begin position="24"/>
        <end position="240"/>
    </location>
</feature>
<dbReference type="GO" id="GO:0016020">
    <property type="term" value="C:membrane"/>
    <property type="evidence" value="ECO:0007669"/>
    <property type="project" value="UniProtKB-SubCell"/>
</dbReference>
<keyword evidence="2" id="KW-0813">Transport</keyword>
<sequence>MAFLQFLRYSILLVQISFPFSHSLICTSQNLTNNHFLYKNCIDLPTLNSYLHWSYETSNSFLSIAFLSSTTPSGWTSWAINPSAAGMIGAQALIAFRRSDGTMSVKTYNISSYETVVESDILFNVSNLSADYSNGIMRIFATLALPENTKAVNQLWQAGGSVVDGETPGKHDLEDANLNAKGKLQLLDHAKTINYATSGDVNGDIAKHSSNSGSRSLEFVSTKVAVFVMLYSIFVGILDY</sequence>
<gene>
    <name evidence="8" type="ORF">DCAR_0314381</name>
</gene>
<dbReference type="InterPro" id="IPR045265">
    <property type="entry name" value="AIR12_DOMON"/>
</dbReference>
<evidence type="ECO:0000256" key="5">
    <source>
        <dbReference type="ARBA" id="ARBA00023136"/>
    </source>
</evidence>
<reference evidence="8" key="1">
    <citation type="journal article" date="2016" name="Nat. Genet.">
        <title>A high-quality carrot genome assembly provides new insights into carotenoid accumulation and asterid genome evolution.</title>
        <authorList>
            <person name="Iorizzo M."/>
            <person name="Ellison S."/>
            <person name="Senalik D."/>
            <person name="Zeng P."/>
            <person name="Satapoomin P."/>
            <person name="Huang J."/>
            <person name="Bowman M."/>
            <person name="Iovene M."/>
            <person name="Sanseverino W."/>
            <person name="Cavagnaro P."/>
            <person name="Yildiz M."/>
            <person name="Macko-Podgorni A."/>
            <person name="Moranska E."/>
            <person name="Grzebelus E."/>
            <person name="Grzebelus D."/>
            <person name="Ashrafi H."/>
            <person name="Zheng Z."/>
            <person name="Cheng S."/>
            <person name="Spooner D."/>
            <person name="Van Deynze A."/>
            <person name="Simon P."/>
        </authorList>
    </citation>
    <scope>NUCLEOTIDE SEQUENCE</scope>
    <source>
        <tissue evidence="8">Leaf</tissue>
    </source>
</reference>
<organism evidence="8 9">
    <name type="scientific">Daucus carota subsp. sativus</name>
    <name type="common">Carrot</name>
    <dbReference type="NCBI Taxonomy" id="79200"/>
    <lineage>
        <taxon>Eukaryota</taxon>
        <taxon>Viridiplantae</taxon>
        <taxon>Streptophyta</taxon>
        <taxon>Embryophyta</taxon>
        <taxon>Tracheophyta</taxon>
        <taxon>Spermatophyta</taxon>
        <taxon>Magnoliopsida</taxon>
        <taxon>eudicotyledons</taxon>
        <taxon>Gunneridae</taxon>
        <taxon>Pentapetalae</taxon>
        <taxon>asterids</taxon>
        <taxon>campanulids</taxon>
        <taxon>Apiales</taxon>
        <taxon>Apiaceae</taxon>
        <taxon>Apioideae</taxon>
        <taxon>Scandiceae</taxon>
        <taxon>Daucinae</taxon>
        <taxon>Daucus</taxon>
        <taxon>Daucus sect. Daucus</taxon>
    </lineage>
</organism>
<evidence type="ECO:0000256" key="2">
    <source>
        <dbReference type="ARBA" id="ARBA00022448"/>
    </source>
</evidence>
<evidence type="ECO:0000256" key="4">
    <source>
        <dbReference type="ARBA" id="ARBA00022982"/>
    </source>
</evidence>
<keyword evidence="3 6" id="KW-0732">Signal</keyword>
<accession>A0AAF0WTD3</accession>
<comment type="subcellular location">
    <subcellularLocation>
        <location evidence="1">Membrane</location>
    </subcellularLocation>
</comment>
<dbReference type="InterPro" id="IPR005018">
    <property type="entry name" value="DOMON_domain"/>
</dbReference>
<keyword evidence="4" id="KW-0249">Electron transport</keyword>
<keyword evidence="9" id="KW-1185">Reference proteome</keyword>
<dbReference type="PANTHER" id="PTHR23130:SF157">
    <property type="entry name" value="AUXIN-INDUCED IN ROOT CULTURES PROTEIN 12"/>
    <property type="match status" value="1"/>
</dbReference>
<keyword evidence="5" id="KW-0472">Membrane</keyword>
<reference evidence="8" key="2">
    <citation type="submission" date="2022-03" db="EMBL/GenBank/DDBJ databases">
        <title>Draft title - Genomic analysis of global carrot germplasm unveils the trajectory of domestication and the origin of high carotenoid orange carrot.</title>
        <authorList>
            <person name="Iorizzo M."/>
            <person name="Ellison S."/>
            <person name="Senalik D."/>
            <person name="Macko-Podgorni A."/>
            <person name="Grzebelus D."/>
            <person name="Bostan H."/>
            <person name="Rolling W."/>
            <person name="Curaba J."/>
            <person name="Simon P."/>
        </authorList>
    </citation>
    <scope>NUCLEOTIDE SEQUENCE</scope>
    <source>
        <tissue evidence="8">Leaf</tissue>
    </source>
</reference>
<dbReference type="EMBL" id="CP093345">
    <property type="protein sequence ID" value="WOG95079.1"/>
    <property type="molecule type" value="Genomic_DNA"/>
</dbReference>
<evidence type="ECO:0000313" key="8">
    <source>
        <dbReference type="EMBL" id="WOG95079.1"/>
    </source>
</evidence>
<dbReference type="CDD" id="cd09629">
    <property type="entry name" value="DOMON_CIL1_like"/>
    <property type="match status" value="1"/>
</dbReference>
<evidence type="ECO:0000256" key="1">
    <source>
        <dbReference type="ARBA" id="ARBA00004370"/>
    </source>
</evidence>
<evidence type="ECO:0000313" key="9">
    <source>
        <dbReference type="Proteomes" id="UP000077755"/>
    </source>
</evidence>